<keyword evidence="2 4" id="KW-0268">Exocytosis</keyword>
<reference evidence="8 9" key="1">
    <citation type="submission" date="2016-07" db="EMBL/GenBank/DDBJ databases">
        <title>Pervasive Adenine N6-methylation of Active Genes in Fungi.</title>
        <authorList>
            <consortium name="DOE Joint Genome Institute"/>
            <person name="Mondo S.J."/>
            <person name="Dannebaum R.O."/>
            <person name="Kuo R.C."/>
            <person name="Labutti K."/>
            <person name="Haridas S."/>
            <person name="Kuo A."/>
            <person name="Salamov A."/>
            <person name="Ahrendt S.R."/>
            <person name="Lipzen A."/>
            <person name="Sullivan W."/>
            <person name="Andreopoulos W.B."/>
            <person name="Clum A."/>
            <person name="Lindquist E."/>
            <person name="Daum C."/>
            <person name="Ramamoorthy G.K."/>
            <person name="Gryganskyi A."/>
            <person name="Culley D."/>
            <person name="Magnuson J.K."/>
            <person name="James T.Y."/>
            <person name="O'Malley M.A."/>
            <person name="Stajich J.E."/>
            <person name="Spatafora J.W."/>
            <person name="Visel A."/>
            <person name="Grigoriev I.V."/>
        </authorList>
    </citation>
    <scope>NUCLEOTIDE SEQUENCE [LARGE SCALE GENOMIC DNA]</scope>
    <source>
        <strain evidence="8 9">ATCC 12442</strain>
    </source>
</reference>
<dbReference type="GO" id="GO:0006904">
    <property type="term" value="P:vesicle docking involved in exocytosis"/>
    <property type="evidence" value="ECO:0007669"/>
    <property type="project" value="InterPro"/>
</dbReference>
<evidence type="ECO:0000313" key="9">
    <source>
        <dbReference type="Proteomes" id="UP000193922"/>
    </source>
</evidence>
<dbReference type="Pfam" id="PF20652">
    <property type="entry name" value="Sec8_C"/>
    <property type="match status" value="1"/>
</dbReference>
<comment type="function">
    <text evidence="4">Component of the exocyst complex involved in the docking of exocytic vesicles with fusion sites on the plasma membrane.</text>
</comment>
<dbReference type="STRING" id="61395.A0A1Y1WL53"/>
<feature type="domain" description="Exocyst complex component Sec8 middle helical bundle" evidence="7">
    <location>
        <begin position="354"/>
        <end position="614"/>
    </location>
</feature>
<feature type="domain" description="Exocyst complex component Sec8 N-terminal" evidence="6">
    <location>
        <begin position="107"/>
        <end position="228"/>
    </location>
</feature>
<comment type="similarity">
    <text evidence="4">Belongs to the SEC8 family.</text>
</comment>
<sequence length="1119" mass="125693">MIAITGCATVLTSLPRFPSVDCFPECMSGSGGKPGCLVSRQSNRQRFQQQQQPQFGRLPEDEIASSEERKELALRQAEGTSLQALACAFRTPPRMQFWQLPRSLEGLKRQDFNPVSLALEMMDSSSLGKSYDEFQQYHMLLNESLDGIVNEYYGGFNNSILTFSGLHDKIQGASGSVNHVKNNLYKVRRMITEERSSLDQLYTKSNQLGSIVAILDRLEEIKRLPEEIAGYVREKKFLTAVSKLVQDMQFVLDPELNPIDALAGLRQQLEKEKADLLQIIIDELHSHIYLKSPYCERKMGTEGEDDGSSEEAVDGSNTGSGSAKPRRAGRRDGRRAKGATAKGNSANDSGDEDNPEADSFAYVEMLLESLVTLDNTSEAMQEIKSSVSLELSRLIDGIVAEVEERNRALITKTSSSSNQQQQQSQEETMGQDTDREILIDFARILFARLETVLEYHDFVLDVMHSMDRRERYSIVSSPGTSNGVLGDRSRRTRLYTILDVWSAMKTEILSILKDYLVPVDTQALSNVDITRTSGMRSGMKDLFHMESTDEMASAVESMYAQIESRFQDMTVSIAGKRKDIGLTTVVDEYSDQQNGLQHTMLVPANIDHAPTMLNLALQFTRRIRPMLATALTAAMARRSMLAGDQASQNRMSMQVPGSGSPNKEPEAEEYLHIFFKSVFLPCAEAHAMRRFDAITTSSDAFQVDLNTHWNGRPIFRSAAVLVPLFRSFSRLLNSLNLLRGENWNILLQMSGRFYECCNRLFLETVHNKNSEYTSLFDRRIKLIGAQNKSQLAVDTDNEIRLEESLRTERSLSIDELIFDVKRLVTLAQLHQTLEWLLMQLTKISEDRAKVLAKNHEKATAAALLKKHEADRAELVDKYHRLSVKCLIVLRIEVRAHCTYYLDLATREGDYASALIANSMEPDTYIQSLNADISTIEEKMESCLPADRLNLVFGGISILMAHTLITNIRHIRHYNESGSRKMTRNILALQQNLTNIALPEEGGLDRALKFYELYNLGADGILKHIADNGAMFSLENYRQLLELIYSNSDGHNGGRVGGSSGRASSLLEARLYEQYEAHVRRLRELLSQAHSGGARPRSAVQQQQQAAARAPPVQTAALQK</sequence>
<dbReference type="InterPro" id="IPR048630">
    <property type="entry name" value="Sec8_M"/>
</dbReference>
<dbReference type="RefSeq" id="XP_040747147.1">
    <property type="nucleotide sequence ID" value="XM_040889593.1"/>
</dbReference>
<name>A0A1Y1WL53_9FUNG</name>
<dbReference type="GO" id="GO:0006612">
    <property type="term" value="P:protein targeting to membrane"/>
    <property type="evidence" value="ECO:0007669"/>
    <property type="project" value="UniProtKB-UniRule"/>
</dbReference>
<evidence type="ECO:0000256" key="5">
    <source>
        <dbReference type="SAM" id="MobiDB-lite"/>
    </source>
</evidence>
<protein>
    <recommendedName>
        <fullName evidence="4">Exocyst complex component Sec8</fullName>
    </recommendedName>
</protein>
<evidence type="ECO:0000256" key="2">
    <source>
        <dbReference type="ARBA" id="ARBA00022483"/>
    </source>
</evidence>
<feature type="compositionally biased region" description="Basic residues" evidence="5">
    <location>
        <begin position="324"/>
        <end position="337"/>
    </location>
</feature>
<dbReference type="AlphaFoldDB" id="A0A1Y1WL53"/>
<dbReference type="GO" id="GO:0090522">
    <property type="term" value="P:vesicle tethering involved in exocytosis"/>
    <property type="evidence" value="ECO:0007669"/>
    <property type="project" value="UniProtKB-UniRule"/>
</dbReference>
<evidence type="ECO:0000259" key="7">
    <source>
        <dbReference type="Pfam" id="PF20652"/>
    </source>
</evidence>
<dbReference type="GO" id="GO:0006893">
    <property type="term" value="P:Golgi to plasma membrane transport"/>
    <property type="evidence" value="ECO:0007669"/>
    <property type="project" value="TreeGrafter"/>
</dbReference>
<comment type="caution">
    <text evidence="8">The sequence shown here is derived from an EMBL/GenBank/DDBJ whole genome shotgun (WGS) entry which is preliminary data.</text>
</comment>
<feature type="compositionally biased region" description="Acidic residues" evidence="5">
    <location>
        <begin position="302"/>
        <end position="313"/>
    </location>
</feature>
<dbReference type="InterPro" id="IPR007191">
    <property type="entry name" value="Sec8_exocyst_N"/>
</dbReference>
<dbReference type="Proteomes" id="UP000193922">
    <property type="component" value="Unassembled WGS sequence"/>
</dbReference>
<evidence type="ECO:0000313" key="8">
    <source>
        <dbReference type="EMBL" id="ORX73936.1"/>
    </source>
</evidence>
<dbReference type="GeneID" id="63806241"/>
<keyword evidence="3 4" id="KW-0653">Protein transport</keyword>
<accession>A0A1Y1WL53</accession>
<evidence type="ECO:0000259" key="6">
    <source>
        <dbReference type="Pfam" id="PF04048"/>
    </source>
</evidence>
<feature type="compositionally biased region" description="Low complexity" evidence="5">
    <location>
        <begin position="1093"/>
        <end position="1119"/>
    </location>
</feature>
<keyword evidence="1 4" id="KW-0813">Transport</keyword>
<evidence type="ECO:0000256" key="3">
    <source>
        <dbReference type="ARBA" id="ARBA00022927"/>
    </source>
</evidence>
<keyword evidence="9" id="KW-1185">Reference proteome</keyword>
<dbReference type="PANTHER" id="PTHR14146:SF0">
    <property type="entry name" value="EXOCYST COMPLEX COMPONENT 4"/>
    <property type="match status" value="1"/>
</dbReference>
<feature type="region of interest" description="Disordered" evidence="5">
    <location>
        <begin position="410"/>
        <end position="430"/>
    </location>
</feature>
<dbReference type="GO" id="GO:0000145">
    <property type="term" value="C:exocyst"/>
    <property type="evidence" value="ECO:0007669"/>
    <property type="project" value="UniProtKB-UniRule"/>
</dbReference>
<dbReference type="OrthoDB" id="272977at2759"/>
<feature type="region of interest" description="Disordered" evidence="5">
    <location>
        <begin position="299"/>
        <end position="356"/>
    </location>
</feature>
<dbReference type="PANTHER" id="PTHR14146">
    <property type="entry name" value="EXOCYST COMPLEX COMPONENT 4"/>
    <property type="match status" value="1"/>
</dbReference>
<proteinExistence type="inferred from homology"/>
<evidence type="ECO:0000256" key="4">
    <source>
        <dbReference type="RuleBase" id="RU367079"/>
    </source>
</evidence>
<evidence type="ECO:0000256" key="1">
    <source>
        <dbReference type="ARBA" id="ARBA00022448"/>
    </source>
</evidence>
<dbReference type="GO" id="GO:0015031">
    <property type="term" value="P:protein transport"/>
    <property type="evidence" value="ECO:0007669"/>
    <property type="project" value="UniProtKB-KW"/>
</dbReference>
<dbReference type="EMBL" id="MCFD01000001">
    <property type="protein sequence ID" value="ORX73936.1"/>
    <property type="molecule type" value="Genomic_DNA"/>
</dbReference>
<dbReference type="InterPro" id="IPR039682">
    <property type="entry name" value="Sec8/EXOC4"/>
</dbReference>
<dbReference type="Pfam" id="PF04048">
    <property type="entry name" value="Sec8_N"/>
    <property type="match status" value="1"/>
</dbReference>
<feature type="region of interest" description="Disordered" evidence="5">
    <location>
        <begin position="1089"/>
        <end position="1119"/>
    </location>
</feature>
<feature type="compositionally biased region" description="Low complexity" evidence="5">
    <location>
        <begin position="414"/>
        <end position="425"/>
    </location>
</feature>
<organism evidence="8 9">
    <name type="scientific">Linderina pennispora</name>
    <dbReference type="NCBI Taxonomy" id="61395"/>
    <lineage>
        <taxon>Eukaryota</taxon>
        <taxon>Fungi</taxon>
        <taxon>Fungi incertae sedis</taxon>
        <taxon>Zoopagomycota</taxon>
        <taxon>Kickxellomycotina</taxon>
        <taxon>Kickxellomycetes</taxon>
        <taxon>Kickxellales</taxon>
        <taxon>Kickxellaceae</taxon>
        <taxon>Linderina</taxon>
    </lineage>
</organism>
<gene>
    <name evidence="8" type="ORF">DL89DRAFT_280453</name>
</gene>